<dbReference type="Gene3D" id="1.25.40.10">
    <property type="entry name" value="Tetratricopeptide repeat domain"/>
    <property type="match status" value="1"/>
</dbReference>
<dbReference type="EMBL" id="AP017928">
    <property type="protein sequence ID" value="BBA32874.1"/>
    <property type="molecule type" value="Genomic_DNA"/>
</dbReference>
<protein>
    <submittedName>
        <fullName evidence="1">Tetratricopeptide repeat domain protein</fullName>
    </submittedName>
</protein>
<accession>A0A250KMS9</accession>
<keyword evidence="2" id="KW-1185">Reference proteome</keyword>
<dbReference type="SUPFAM" id="SSF48452">
    <property type="entry name" value="TPR-like"/>
    <property type="match status" value="1"/>
</dbReference>
<dbReference type="InterPro" id="IPR011990">
    <property type="entry name" value="TPR-like_helical_dom_sf"/>
</dbReference>
<evidence type="ECO:0000313" key="1">
    <source>
        <dbReference type="EMBL" id="BBA32874.1"/>
    </source>
</evidence>
<dbReference type="Proteomes" id="UP000266313">
    <property type="component" value="Chromosome"/>
</dbReference>
<sequence>MVLEDVQNLLLLLTLSEAAEYSREDGPFIADRLKPFIGLVQYLIRHPVTKDAWSNDERSLLSVSVADALATYGYQKGDPTALAKAVTAYHAALEEVTRERAPLQWTRTQNNLGVVLRALGERKSGTARLEEAVTAFRAALEEVARERAPLQWALTQNNLGTALSALGKRGSGTARLEEAVMAYQRALSVFEAENISFYIEKTRRNLDRTRRILAVREAH</sequence>
<dbReference type="OrthoDB" id="5751163at2"/>
<organism evidence="1 2">
    <name type="scientific">Methylocaldum marinum</name>
    <dbReference type="NCBI Taxonomy" id="1432792"/>
    <lineage>
        <taxon>Bacteria</taxon>
        <taxon>Pseudomonadati</taxon>
        <taxon>Pseudomonadota</taxon>
        <taxon>Gammaproteobacteria</taxon>
        <taxon>Methylococcales</taxon>
        <taxon>Methylococcaceae</taxon>
        <taxon>Methylocaldum</taxon>
    </lineage>
</organism>
<proteinExistence type="predicted"/>
<gene>
    <name evidence="1" type="ORF">sS8_0909</name>
</gene>
<evidence type="ECO:0000313" key="2">
    <source>
        <dbReference type="Proteomes" id="UP000266313"/>
    </source>
</evidence>
<reference evidence="1 2" key="1">
    <citation type="submission" date="2016-12" db="EMBL/GenBank/DDBJ databases">
        <title>Genome sequencing of Methylocaldum marinum.</title>
        <authorList>
            <person name="Takeuchi M."/>
            <person name="Kamagata Y."/>
            <person name="Hiraoka S."/>
            <person name="Oshima K."/>
            <person name="Hattori M."/>
            <person name="Iwasaki W."/>
        </authorList>
    </citation>
    <scope>NUCLEOTIDE SEQUENCE [LARGE SCALE GENOMIC DNA]</scope>
    <source>
        <strain evidence="1 2">S8</strain>
    </source>
</reference>
<name>A0A250KMS9_9GAMM</name>
<dbReference type="KEGG" id="mmai:sS8_0909"/>
<dbReference type="AlphaFoldDB" id="A0A250KMS9"/>